<keyword evidence="5" id="KW-1185">Reference proteome</keyword>
<dbReference type="EMBL" id="JACOPN010000008">
    <property type="protein sequence ID" value="MBC5717993.1"/>
    <property type="molecule type" value="Genomic_DNA"/>
</dbReference>
<comment type="caution">
    <text evidence="4">The sequence shown here is derived from an EMBL/GenBank/DDBJ whole genome shotgun (WGS) entry which is preliminary data.</text>
</comment>
<protein>
    <submittedName>
        <fullName evidence="4">DUF342 domain-containing protein</fullName>
    </submittedName>
</protein>
<name>A0A8J6M532_9FIRM</name>
<accession>A0A8J6M532</accession>
<evidence type="ECO:0000313" key="4">
    <source>
        <dbReference type="EMBL" id="MBC5717993.1"/>
    </source>
</evidence>
<proteinExistence type="predicted"/>
<feature type="coiled-coil region" evidence="1">
    <location>
        <begin position="468"/>
        <end position="528"/>
    </location>
</feature>
<feature type="domain" description="Flagellar Assembly Protein A N-terminal region" evidence="3">
    <location>
        <begin position="137"/>
        <end position="306"/>
    </location>
</feature>
<dbReference type="AlphaFoldDB" id="A0A8J6M532"/>
<dbReference type="InterPro" id="IPR005646">
    <property type="entry name" value="FapA"/>
</dbReference>
<sequence>MVKKWKVGALIKNLITEEGSAPRGDADAPGEADPAPAPAVAEEKPAPELTQTQYLEMHGSLLELWKEFSDGELTPPRVRLLDEEKAEMLHLTGKKLEFERVRLTAQLEKDAKKRLEELRRAREGENGERPLDAVCHVYVSKDKLVAWCFAFPPYAGGEEMNSAMLACALEKAGVNTGIDPQSMVEIFRQVRYLRLIPVAFGQPETEGKDGYVTEKYPRELSREVVIDEHGVADYRAMNYVQLIKKDSVICEITPPVEGTPGMRLDGKPIMPRTVQAAKVPCGLNTTLTEDGLRLIATMDGHLEYSNGAFYVRPVLEIRGDVDYSTGNIDFIGDVQIAGDVRENFSVRATGSITVDGIVEAASVESGGDMTITRGVVGDNRAVLKCGGVFRVKYLENSRVYAGGSVYADCIMTSEVYSDQSIEVVEGRGSIIGGTLTAGELIRANMIGAQSGRKTELTLGVLPYTEYARERLRKSVNEIEREIEMIEGERRRMEIMGDKAKAEERRARLPLLQLKASRLAKKAEDLKEQVDPAKCRLECVTVYPVTVVQLGSLKWVADQVHRQCKLIYDAQSRTLRELSLRG</sequence>
<dbReference type="InterPro" id="IPR046866">
    <property type="entry name" value="FapA_N"/>
</dbReference>
<feature type="region of interest" description="Disordered" evidence="2">
    <location>
        <begin position="16"/>
        <end position="44"/>
    </location>
</feature>
<dbReference type="PANTHER" id="PTHR38032">
    <property type="entry name" value="POLYMERASE-RELATED"/>
    <property type="match status" value="1"/>
</dbReference>
<dbReference type="InterPro" id="IPR046865">
    <property type="entry name" value="FapA_b_solenoid"/>
</dbReference>
<evidence type="ECO:0000259" key="3">
    <source>
        <dbReference type="Pfam" id="PF20250"/>
    </source>
</evidence>
<feature type="compositionally biased region" description="Low complexity" evidence="2">
    <location>
        <begin position="21"/>
        <end position="40"/>
    </location>
</feature>
<dbReference type="Proteomes" id="UP000602260">
    <property type="component" value="Unassembled WGS sequence"/>
</dbReference>
<dbReference type="RefSeq" id="WP_186879118.1">
    <property type="nucleotide sequence ID" value="NZ_JACOPN010000008.1"/>
</dbReference>
<reference evidence="4" key="1">
    <citation type="submission" date="2020-08" db="EMBL/GenBank/DDBJ databases">
        <title>Genome public.</title>
        <authorList>
            <person name="Liu C."/>
            <person name="Sun Q."/>
        </authorList>
    </citation>
    <scope>NUCLEOTIDE SEQUENCE</scope>
    <source>
        <strain evidence="4">BX5</strain>
    </source>
</reference>
<dbReference type="Pfam" id="PF20250">
    <property type="entry name" value="FapA_N"/>
    <property type="match status" value="1"/>
</dbReference>
<evidence type="ECO:0000313" key="5">
    <source>
        <dbReference type="Proteomes" id="UP000602260"/>
    </source>
</evidence>
<keyword evidence="1" id="KW-0175">Coiled coil</keyword>
<organism evidence="4 5">
    <name type="scientific">Flintibacter faecis</name>
    <dbReference type="NCBI Taxonomy" id="2763047"/>
    <lineage>
        <taxon>Bacteria</taxon>
        <taxon>Bacillati</taxon>
        <taxon>Bacillota</taxon>
        <taxon>Clostridia</taxon>
        <taxon>Eubacteriales</taxon>
        <taxon>Flintibacter</taxon>
    </lineage>
</organism>
<dbReference type="Pfam" id="PF03961">
    <property type="entry name" value="FapA"/>
    <property type="match status" value="1"/>
</dbReference>
<dbReference type="PANTHER" id="PTHR38032:SF1">
    <property type="entry name" value="RNA-BINDING PROTEIN KHPB N-TERMINAL DOMAIN-CONTAINING PROTEIN"/>
    <property type="match status" value="1"/>
</dbReference>
<evidence type="ECO:0000256" key="2">
    <source>
        <dbReference type="SAM" id="MobiDB-lite"/>
    </source>
</evidence>
<gene>
    <name evidence="4" type="ORF">H8S55_11810</name>
</gene>
<evidence type="ECO:0000256" key="1">
    <source>
        <dbReference type="SAM" id="Coils"/>
    </source>
</evidence>